<dbReference type="Pfam" id="PF09720">
    <property type="entry name" value="Unstab_antitox"/>
    <property type="match status" value="1"/>
</dbReference>
<accession>A0A2T7UAR7</accession>
<dbReference type="InterPro" id="IPR013406">
    <property type="entry name" value="CHP02574_addiction_mod"/>
</dbReference>
<dbReference type="STRING" id="1293045.H663_17265"/>
<reference evidence="2" key="1">
    <citation type="submission" date="2017-04" db="EMBL/GenBank/DDBJ databases">
        <title>Unexpected and diverse lifestyles within the genus Limnohabitans.</title>
        <authorList>
            <person name="Kasalicky V."/>
            <person name="Mehrshad M."/>
            <person name="Andrei S.-A."/>
            <person name="Salcher M."/>
            <person name="Kratochvilova H."/>
            <person name="Simek K."/>
            <person name="Ghai R."/>
        </authorList>
    </citation>
    <scope>NUCLEOTIDE SEQUENCE [LARGE SCALE GENOMIC DNA]</scope>
    <source>
        <strain evidence="2">II-D5</strain>
    </source>
</reference>
<gene>
    <name evidence="2" type="ORF">H663_015110</name>
</gene>
<evidence type="ECO:0000313" key="2">
    <source>
        <dbReference type="EMBL" id="PVE41793.1"/>
    </source>
</evidence>
<dbReference type="RefSeq" id="WP_053175679.1">
    <property type="nucleotide sequence ID" value="NZ_LFYT02000023.1"/>
</dbReference>
<proteinExistence type="predicted"/>
<comment type="caution">
    <text evidence="2">The sequence shown here is derived from an EMBL/GenBank/DDBJ whole genome shotgun (WGS) entry which is preliminary data.</text>
</comment>
<protein>
    <submittedName>
        <fullName evidence="2">Addiction module antitoxin RelB</fullName>
    </submittedName>
</protein>
<evidence type="ECO:0000313" key="3">
    <source>
        <dbReference type="Proteomes" id="UP000037507"/>
    </source>
</evidence>
<organism evidence="2 3">
    <name type="scientific">Limnohabitans planktonicus II-D5</name>
    <dbReference type="NCBI Taxonomy" id="1293045"/>
    <lineage>
        <taxon>Bacteria</taxon>
        <taxon>Pseudomonadati</taxon>
        <taxon>Pseudomonadota</taxon>
        <taxon>Betaproteobacteria</taxon>
        <taxon>Burkholderiales</taxon>
        <taxon>Comamonadaceae</taxon>
        <taxon>Limnohabitans</taxon>
    </lineage>
</organism>
<feature type="compositionally biased region" description="Low complexity" evidence="1">
    <location>
        <begin position="57"/>
        <end position="74"/>
    </location>
</feature>
<name>A0A2T7UAR7_9BURK</name>
<evidence type="ECO:0000256" key="1">
    <source>
        <dbReference type="SAM" id="MobiDB-lite"/>
    </source>
</evidence>
<feature type="region of interest" description="Disordered" evidence="1">
    <location>
        <begin position="53"/>
        <end position="74"/>
    </location>
</feature>
<dbReference type="AlphaFoldDB" id="A0A2T7UAR7"/>
<sequence length="74" mass="8166">MNHQTLEHSALHLPVHERAALAHKLLISLEYQSTADIEKAWHAEAQRRALQITQGQSSSVSSEEASAAARALLR</sequence>
<dbReference type="Proteomes" id="UP000037507">
    <property type="component" value="Unassembled WGS sequence"/>
</dbReference>
<keyword evidence="3" id="KW-1185">Reference proteome</keyword>
<dbReference type="EMBL" id="LFYT02000023">
    <property type="protein sequence ID" value="PVE41793.1"/>
    <property type="molecule type" value="Genomic_DNA"/>
</dbReference>